<dbReference type="GO" id="GO:0008658">
    <property type="term" value="F:penicillin binding"/>
    <property type="evidence" value="ECO:0007669"/>
    <property type="project" value="InterPro"/>
</dbReference>
<keyword evidence="4" id="KW-1003">Cell membrane</keyword>
<evidence type="ECO:0000313" key="13">
    <source>
        <dbReference type="EMBL" id="OAB88201.1"/>
    </source>
</evidence>
<evidence type="ECO:0000256" key="5">
    <source>
        <dbReference type="ARBA" id="ARBA00022692"/>
    </source>
</evidence>
<dbReference type="GO" id="GO:0008360">
    <property type="term" value="P:regulation of cell shape"/>
    <property type="evidence" value="ECO:0007669"/>
    <property type="project" value="UniProtKB-KW"/>
</dbReference>
<dbReference type="GO" id="GO:0009252">
    <property type="term" value="P:peptidoglycan biosynthetic process"/>
    <property type="evidence" value="ECO:0007669"/>
    <property type="project" value="UniProtKB-KW"/>
</dbReference>
<dbReference type="Pfam" id="PF00905">
    <property type="entry name" value="Transpeptidase"/>
    <property type="match status" value="1"/>
</dbReference>
<keyword evidence="14" id="KW-1185">Reference proteome</keyword>
<evidence type="ECO:0000256" key="10">
    <source>
        <dbReference type="ARBA" id="ARBA00023316"/>
    </source>
</evidence>
<dbReference type="EMBL" id="LQZG01000002">
    <property type="protein sequence ID" value="OAB88201.1"/>
    <property type="molecule type" value="Genomic_DNA"/>
</dbReference>
<dbReference type="PANTHER" id="PTHR30627:SF2">
    <property type="entry name" value="PEPTIDOGLYCAN D,D-TRANSPEPTIDASE MRDA"/>
    <property type="match status" value="1"/>
</dbReference>
<comment type="caution">
    <text evidence="13">The sequence shown here is derived from an EMBL/GenBank/DDBJ whole genome shotgun (WGS) entry which is preliminary data.</text>
</comment>
<gene>
    <name evidence="13" type="ORF">AWH69_08115</name>
</gene>
<sequence>MRRRASRRVGARRPNLHARLVAVLAVIAVLLAGLVGRLGQLQLDPAPVAAGDAGPSTSTQVVLTPAPRGRILDRRGVPLADDAVRLDVTLDRAVLADEDDAGRSSLRALARDLGVTPESLRDRLTLCGAPDAAPAPRCWPGSAYVPVTVAEGVSSRLALRLGERGDRYPAAEVVTTAVRRDQEVPLAPQVLGYLTPADAATVEASAGRIHDGDLVGRAGLEQQYDDVLRGEPGSAQVRVDARGIVTGTEPGTDPVPGDDLVTTIDARVQRATQEALAEGVRDAQARGLPADEAAAVVVDVRDGGVVASASVPTYDPSVWTGGISSAEYERLTGRPGSTPLTDRVTGGAYPPASTFKVVTMPAVVAPDELDEQVDCASSVRIGDRTFRNFESRAYGRISWHRALVVSCDTVFYTNAERVWERAGGLSGRDADDAILATARDLGLGARTGVDLPVESAGRLPGRTWKREYWEATKDESCRRARDGYPDVADATRAAYLRALARESCANGYQFRPGDEVNLSIGQGDTLVTPLQMAQVYAAIATGGSVRTPRLVLATRTAQGERTDRPLAPARTVDLDPAMGRYLRSALEGVVTEGTGAGAFRGFDLDAWPVAGKTGTAEVFGEEDTAWFVSYAPADRPRYAVAVVVGQGGTGGGTAAGIAREIHASLARTTR</sequence>
<evidence type="ECO:0000256" key="7">
    <source>
        <dbReference type="ARBA" id="ARBA00022984"/>
    </source>
</evidence>
<evidence type="ECO:0008006" key="15">
    <source>
        <dbReference type="Google" id="ProtNLM"/>
    </source>
</evidence>
<comment type="subcellular location">
    <subcellularLocation>
        <location evidence="2">Cell membrane</location>
    </subcellularLocation>
    <subcellularLocation>
        <location evidence="1">Membrane</location>
        <topology evidence="1">Single-pass membrane protein</topology>
    </subcellularLocation>
</comment>
<dbReference type="Gene3D" id="3.40.710.10">
    <property type="entry name" value="DD-peptidase/beta-lactamase superfamily"/>
    <property type="match status" value="1"/>
</dbReference>
<dbReference type="GO" id="GO:0071555">
    <property type="term" value="P:cell wall organization"/>
    <property type="evidence" value="ECO:0007669"/>
    <property type="project" value="UniProtKB-KW"/>
</dbReference>
<dbReference type="InterPro" id="IPR005311">
    <property type="entry name" value="PBP_dimer"/>
</dbReference>
<dbReference type="GO" id="GO:0071972">
    <property type="term" value="F:peptidoglycan L,D-transpeptidase activity"/>
    <property type="evidence" value="ECO:0007669"/>
    <property type="project" value="TreeGrafter"/>
</dbReference>
<dbReference type="SUPFAM" id="SSF56519">
    <property type="entry name" value="Penicillin binding protein dimerisation domain"/>
    <property type="match status" value="1"/>
</dbReference>
<evidence type="ECO:0000256" key="1">
    <source>
        <dbReference type="ARBA" id="ARBA00004167"/>
    </source>
</evidence>
<keyword evidence="7" id="KW-0573">Peptidoglycan synthesis</keyword>
<evidence type="ECO:0000313" key="14">
    <source>
        <dbReference type="Proteomes" id="UP000076976"/>
    </source>
</evidence>
<keyword evidence="6" id="KW-0133">Cell shape</keyword>
<dbReference type="Proteomes" id="UP000076976">
    <property type="component" value="Unassembled WGS sequence"/>
</dbReference>
<dbReference type="SUPFAM" id="SSF56601">
    <property type="entry name" value="beta-lactamase/transpeptidase-like"/>
    <property type="match status" value="1"/>
</dbReference>
<reference evidence="13 14" key="1">
    <citation type="submission" date="2016-01" db="EMBL/GenBank/DDBJ databases">
        <title>Janibacter melonis strain CD11_4 genome sequencing and assembly.</title>
        <authorList>
            <person name="Nair G.R."/>
            <person name="Kaur G."/>
            <person name="Chander A.M."/>
            <person name="Mayilraj S."/>
        </authorList>
    </citation>
    <scope>NUCLEOTIDE SEQUENCE [LARGE SCALE GENOMIC DNA]</scope>
    <source>
        <strain evidence="13 14">CD11-4</strain>
    </source>
</reference>
<protein>
    <recommendedName>
        <fullName evidence="15">Penicillin-binding protein</fullName>
    </recommendedName>
</protein>
<dbReference type="InterPro" id="IPR012338">
    <property type="entry name" value="Beta-lactam/transpept-like"/>
</dbReference>
<organism evidence="13 14">
    <name type="scientific">Janibacter melonis</name>
    <dbReference type="NCBI Taxonomy" id="262209"/>
    <lineage>
        <taxon>Bacteria</taxon>
        <taxon>Bacillati</taxon>
        <taxon>Actinomycetota</taxon>
        <taxon>Actinomycetes</taxon>
        <taxon>Micrococcales</taxon>
        <taxon>Intrasporangiaceae</taxon>
        <taxon>Janibacter</taxon>
    </lineage>
</organism>
<accession>A0A176QES5</accession>
<evidence type="ECO:0000256" key="3">
    <source>
        <dbReference type="ARBA" id="ARBA00007171"/>
    </source>
</evidence>
<dbReference type="GO" id="GO:0005886">
    <property type="term" value="C:plasma membrane"/>
    <property type="evidence" value="ECO:0007669"/>
    <property type="project" value="UniProtKB-SubCell"/>
</dbReference>
<dbReference type="STRING" id="262209.AWH69_08115"/>
<evidence type="ECO:0000259" key="11">
    <source>
        <dbReference type="Pfam" id="PF00905"/>
    </source>
</evidence>
<keyword evidence="10" id="KW-0961">Cell wall biogenesis/degradation</keyword>
<dbReference type="AlphaFoldDB" id="A0A176QES5"/>
<feature type="domain" description="Penicillin-binding protein dimerisation" evidence="12">
    <location>
        <begin position="64"/>
        <end position="246"/>
    </location>
</feature>
<dbReference type="InterPro" id="IPR001460">
    <property type="entry name" value="PCN-bd_Tpept"/>
</dbReference>
<evidence type="ECO:0000256" key="9">
    <source>
        <dbReference type="ARBA" id="ARBA00023136"/>
    </source>
</evidence>
<evidence type="ECO:0000256" key="2">
    <source>
        <dbReference type="ARBA" id="ARBA00004236"/>
    </source>
</evidence>
<evidence type="ECO:0000256" key="4">
    <source>
        <dbReference type="ARBA" id="ARBA00022475"/>
    </source>
</evidence>
<keyword evidence="9" id="KW-0472">Membrane</keyword>
<keyword evidence="5" id="KW-0812">Transmembrane</keyword>
<dbReference type="InterPro" id="IPR050515">
    <property type="entry name" value="Beta-lactam/transpept"/>
</dbReference>
<dbReference type="Pfam" id="PF03717">
    <property type="entry name" value="PBP_dimer"/>
    <property type="match status" value="1"/>
</dbReference>
<evidence type="ECO:0000256" key="8">
    <source>
        <dbReference type="ARBA" id="ARBA00022989"/>
    </source>
</evidence>
<keyword evidence="8" id="KW-1133">Transmembrane helix</keyword>
<dbReference type="PANTHER" id="PTHR30627">
    <property type="entry name" value="PEPTIDOGLYCAN D,D-TRANSPEPTIDASE"/>
    <property type="match status" value="1"/>
</dbReference>
<feature type="domain" description="Penicillin-binding protein transpeptidase" evidence="11">
    <location>
        <begin position="294"/>
        <end position="661"/>
    </location>
</feature>
<evidence type="ECO:0000259" key="12">
    <source>
        <dbReference type="Pfam" id="PF03717"/>
    </source>
</evidence>
<dbReference type="Gene3D" id="3.90.1310.10">
    <property type="entry name" value="Penicillin-binding protein 2a (Domain 2)"/>
    <property type="match status" value="1"/>
</dbReference>
<proteinExistence type="inferred from homology"/>
<evidence type="ECO:0000256" key="6">
    <source>
        <dbReference type="ARBA" id="ARBA00022960"/>
    </source>
</evidence>
<dbReference type="InterPro" id="IPR036138">
    <property type="entry name" value="PBP_dimer_sf"/>
</dbReference>
<comment type="similarity">
    <text evidence="3">Belongs to the transpeptidase family.</text>
</comment>
<name>A0A176QES5_9MICO</name>